<dbReference type="Proteomes" id="UP001552594">
    <property type="component" value="Unassembled WGS sequence"/>
</dbReference>
<feature type="domain" description="PucR C-terminal helix-turn-helix" evidence="2">
    <location>
        <begin position="332"/>
        <end position="390"/>
    </location>
</feature>
<comment type="caution">
    <text evidence="5">The sequence shown here is derived from an EMBL/GenBank/DDBJ whole genome shotgun (WGS) entry which is preliminary data.</text>
</comment>
<dbReference type="InterPro" id="IPR042070">
    <property type="entry name" value="PucR_C-HTH_sf"/>
</dbReference>
<evidence type="ECO:0000313" key="6">
    <source>
        <dbReference type="Proteomes" id="UP001552594"/>
    </source>
</evidence>
<protein>
    <submittedName>
        <fullName evidence="5">Helix-turn-helix domain-containing protein</fullName>
    </submittedName>
</protein>
<reference evidence="5 6" key="1">
    <citation type="submission" date="2024-06" db="EMBL/GenBank/DDBJ databases">
        <title>The Natural Products Discovery Center: Release of the First 8490 Sequenced Strains for Exploring Actinobacteria Biosynthetic Diversity.</title>
        <authorList>
            <person name="Kalkreuter E."/>
            <person name="Kautsar S.A."/>
            <person name="Yang D."/>
            <person name="Bader C.D."/>
            <person name="Teijaro C.N."/>
            <person name="Fluegel L."/>
            <person name="Davis C.M."/>
            <person name="Simpson J.R."/>
            <person name="Lauterbach L."/>
            <person name="Steele A.D."/>
            <person name="Gui C."/>
            <person name="Meng S."/>
            <person name="Li G."/>
            <person name="Viehrig K."/>
            <person name="Ye F."/>
            <person name="Su P."/>
            <person name="Kiefer A.F."/>
            <person name="Nichols A."/>
            <person name="Cepeda A.J."/>
            <person name="Yan W."/>
            <person name="Fan B."/>
            <person name="Jiang Y."/>
            <person name="Adhikari A."/>
            <person name="Zheng C.-J."/>
            <person name="Schuster L."/>
            <person name="Cowan T.M."/>
            <person name="Smanski M.J."/>
            <person name="Chevrette M.G."/>
            <person name="De Carvalho L.P.S."/>
            <person name="Shen B."/>
        </authorList>
    </citation>
    <scope>NUCLEOTIDE SEQUENCE [LARGE SCALE GENOMIC DNA]</scope>
    <source>
        <strain evidence="5 6">NPDC052347</strain>
    </source>
</reference>
<dbReference type="Pfam" id="PF13556">
    <property type="entry name" value="HTH_30"/>
    <property type="match status" value="1"/>
</dbReference>
<dbReference type="PANTHER" id="PTHR33744">
    <property type="entry name" value="CARBOHYDRATE DIACID REGULATOR"/>
    <property type="match status" value="1"/>
</dbReference>
<organism evidence="5 6">
    <name type="scientific">Streptomyces orinoci</name>
    <name type="common">Streptoverticillium orinoci</name>
    <dbReference type="NCBI Taxonomy" id="67339"/>
    <lineage>
        <taxon>Bacteria</taxon>
        <taxon>Bacillati</taxon>
        <taxon>Actinomycetota</taxon>
        <taxon>Actinomycetes</taxon>
        <taxon>Kitasatosporales</taxon>
        <taxon>Streptomycetaceae</taxon>
        <taxon>Streptomyces</taxon>
    </lineage>
</organism>
<proteinExistence type="inferred from homology"/>
<feature type="domain" description="RsbT co-antagonist protein RsbRD N-terminal" evidence="3">
    <location>
        <begin position="24"/>
        <end position="160"/>
    </location>
</feature>
<dbReference type="InterPro" id="IPR025736">
    <property type="entry name" value="PucR_C-HTH_dom"/>
</dbReference>
<dbReference type="InterPro" id="IPR025751">
    <property type="entry name" value="RsbRD_N_dom"/>
</dbReference>
<evidence type="ECO:0000259" key="4">
    <source>
        <dbReference type="Pfam" id="PF17853"/>
    </source>
</evidence>
<dbReference type="RefSeq" id="WP_109282147.1">
    <property type="nucleotide sequence ID" value="NZ_JBFAUK010000017.1"/>
</dbReference>
<dbReference type="PANTHER" id="PTHR33744:SF1">
    <property type="entry name" value="DNA-BINDING TRANSCRIPTIONAL ACTIVATOR ADER"/>
    <property type="match status" value="1"/>
</dbReference>
<dbReference type="Gene3D" id="1.10.10.2840">
    <property type="entry name" value="PucR C-terminal helix-turn-helix domain"/>
    <property type="match status" value="1"/>
</dbReference>
<evidence type="ECO:0000259" key="3">
    <source>
        <dbReference type="Pfam" id="PF14361"/>
    </source>
</evidence>
<dbReference type="EMBL" id="JBFAUK010000017">
    <property type="protein sequence ID" value="MEV5508911.1"/>
    <property type="molecule type" value="Genomic_DNA"/>
</dbReference>
<dbReference type="InterPro" id="IPR041522">
    <property type="entry name" value="CdaR_GGDEF"/>
</dbReference>
<feature type="domain" description="CdaR GGDEF-like" evidence="4">
    <location>
        <begin position="174"/>
        <end position="281"/>
    </location>
</feature>
<name>A0ABV3K178_STRON</name>
<accession>A0ABV3K178</accession>
<dbReference type="InterPro" id="IPR051448">
    <property type="entry name" value="CdaR-like_regulators"/>
</dbReference>
<gene>
    <name evidence="5" type="ORF">AB0L16_21110</name>
</gene>
<evidence type="ECO:0000313" key="5">
    <source>
        <dbReference type="EMBL" id="MEV5508911.1"/>
    </source>
</evidence>
<dbReference type="Pfam" id="PF17853">
    <property type="entry name" value="GGDEF_2"/>
    <property type="match status" value="1"/>
</dbReference>
<sequence length="401" mass="42324">MCRTPSPPARIAPVAALLLERAAELGDRMAARIAAEVPYYGSQVHVSAEELRASCRRNAALVLGQLAGGQDAAEQAVARDTGRQRARQGTPLGELLHAYRIGSGLLWAELADAFRDAEDVTAETIAALAAWWVQEGLAAAAGEAYREAASELLLQRERERSVLVEALFSGLLTDRTTLWEAAGALGLPAGGPFVVVAAEVPAPGREALPGIEARLLADRARSAWRLLPDLQVGLVAVPDGGGEETILRVLSRAAAGRVGVSPPYRPLQDTPRALRLARLALAGLRGRAAGVARFADSPVDLLVAAAPEESGRVARSVFARLLDLPSGERARLLDTLEHWFAAAGSTALAAGSLYCHRNTVRYRLRKVEELTGRSLRDPGAVADLAVGLRALRVLGERGGAG</sequence>
<evidence type="ECO:0000259" key="2">
    <source>
        <dbReference type="Pfam" id="PF13556"/>
    </source>
</evidence>
<comment type="similarity">
    <text evidence="1">Belongs to the CdaR family.</text>
</comment>
<evidence type="ECO:0000256" key="1">
    <source>
        <dbReference type="ARBA" id="ARBA00006754"/>
    </source>
</evidence>
<keyword evidence="6" id="KW-1185">Reference proteome</keyword>
<dbReference type="Pfam" id="PF14361">
    <property type="entry name" value="RsbRD_N"/>
    <property type="match status" value="1"/>
</dbReference>